<dbReference type="Gene3D" id="3.20.20.140">
    <property type="entry name" value="Metal-dependent hydrolases"/>
    <property type="match status" value="1"/>
</dbReference>
<dbReference type="Gene3D" id="2.30.40.10">
    <property type="entry name" value="Urease, subunit C, domain 1"/>
    <property type="match status" value="1"/>
</dbReference>
<dbReference type="EMBL" id="PKUR01000002">
    <property type="protein sequence ID" value="PLW86643.1"/>
    <property type="molecule type" value="Genomic_DNA"/>
</dbReference>
<organism evidence="2 3">
    <name type="scientific">Halioglobus japonicus</name>
    <dbReference type="NCBI Taxonomy" id="930805"/>
    <lineage>
        <taxon>Bacteria</taxon>
        <taxon>Pseudomonadati</taxon>
        <taxon>Pseudomonadota</taxon>
        <taxon>Gammaproteobacteria</taxon>
        <taxon>Cellvibrionales</taxon>
        <taxon>Halieaceae</taxon>
        <taxon>Halioglobus</taxon>
    </lineage>
</organism>
<dbReference type="SUPFAM" id="SSF51556">
    <property type="entry name" value="Metallo-dependent hydrolases"/>
    <property type="match status" value="1"/>
</dbReference>
<keyword evidence="3" id="KW-1185">Reference proteome</keyword>
<dbReference type="InterPro" id="IPR033932">
    <property type="entry name" value="YtcJ-like"/>
</dbReference>
<dbReference type="InterPro" id="IPR013108">
    <property type="entry name" value="Amidohydro_3"/>
</dbReference>
<dbReference type="PANTHER" id="PTHR22642">
    <property type="entry name" value="IMIDAZOLONEPROPIONASE"/>
    <property type="match status" value="1"/>
</dbReference>
<dbReference type="CDD" id="cd01300">
    <property type="entry name" value="YtcJ_like"/>
    <property type="match status" value="1"/>
</dbReference>
<protein>
    <recommendedName>
        <fullName evidence="1">Amidohydrolase 3 domain-containing protein</fullName>
    </recommendedName>
</protein>
<evidence type="ECO:0000313" key="3">
    <source>
        <dbReference type="Proteomes" id="UP000235162"/>
    </source>
</evidence>
<sequence>MLFACAYTAYDCNQHAHNVQETLKDLAMRFSHTLYIALLALILSACHRDSEQSPLTANTPPADLTIMGATIYTVAEYLPHATALVVRDGRFIYVGDDDGAKRYRAANLLTLNGELIIPGLIDGHAHPGYVNVERFGEVEGETPEALLESVQAYAAAHPDQQWLRLCCWPTNMFVQGSDGPRKEVLDAVAPGRLVWFESETAHDFWLNSNALLALGVDKNTPDPKPGLAMYARDDQGEPTGWVKEGAGVQHFAKHFAVTDAAHLAQHKQTVAETLQILSRHGVTALFDAGNKGYGDHVYNVISELEKEGRLPLRYYGTYQIFTPERAKTAIAEVQRYQQQYGGELLQFNAVKVFMDGISANQSAAYSQPYLGSGTSTEPLLSTAELTELLMQLHEARLDLMVHSIGDLATQTVLDAVEQAQANIGQDFYPRVTIAHLALIDPADLPRIHRLGIIANFSPWWFGVETNDVVESLLGKERYSLMYRARSVVESGARVTYSSDEWWGGEMLATFISPYLGMQTGHTRQYPVEWWQSPDDGVRSPADERLSLEQLLRGYTQNGAYQLRLEDETGSISAGKSADFIVLNKNLFNVDPHEIWQLQPTAVVMRGQLIQGEF</sequence>
<dbReference type="Pfam" id="PF07969">
    <property type="entry name" value="Amidohydro_3"/>
    <property type="match status" value="1"/>
</dbReference>
<dbReference type="AlphaFoldDB" id="A0AAP8SP05"/>
<dbReference type="InterPro" id="IPR011059">
    <property type="entry name" value="Metal-dep_hydrolase_composite"/>
</dbReference>
<accession>A0AAP8SP05</accession>
<proteinExistence type="predicted"/>
<dbReference type="Proteomes" id="UP000235162">
    <property type="component" value="Unassembled WGS sequence"/>
</dbReference>
<dbReference type="PANTHER" id="PTHR22642:SF2">
    <property type="entry name" value="PROTEIN LONG AFTER FAR-RED 3"/>
    <property type="match status" value="1"/>
</dbReference>
<reference evidence="2 3" key="1">
    <citation type="submission" date="2018-01" db="EMBL/GenBank/DDBJ databases">
        <title>The draft genome sequence of Halioglobus japonicus S1-36.</title>
        <authorList>
            <person name="Du Z.-J."/>
            <person name="Shi M.-J."/>
        </authorList>
    </citation>
    <scope>NUCLEOTIDE SEQUENCE [LARGE SCALE GENOMIC DNA]</scope>
    <source>
        <strain evidence="2 3">S1-36</strain>
    </source>
</reference>
<name>A0AAP8SP05_9GAMM</name>
<comment type="caution">
    <text evidence="2">The sequence shown here is derived from an EMBL/GenBank/DDBJ whole genome shotgun (WGS) entry which is preliminary data.</text>
</comment>
<dbReference type="GO" id="GO:0016810">
    <property type="term" value="F:hydrolase activity, acting on carbon-nitrogen (but not peptide) bonds"/>
    <property type="evidence" value="ECO:0007669"/>
    <property type="project" value="InterPro"/>
</dbReference>
<dbReference type="InterPro" id="IPR032466">
    <property type="entry name" value="Metal_Hydrolase"/>
</dbReference>
<evidence type="ECO:0000259" key="1">
    <source>
        <dbReference type="Pfam" id="PF07969"/>
    </source>
</evidence>
<dbReference type="Gene3D" id="3.10.310.70">
    <property type="match status" value="1"/>
</dbReference>
<feature type="domain" description="Amidohydrolase 3" evidence="1">
    <location>
        <begin position="111"/>
        <end position="609"/>
    </location>
</feature>
<evidence type="ECO:0000313" key="2">
    <source>
        <dbReference type="EMBL" id="PLW86643.1"/>
    </source>
</evidence>
<gene>
    <name evidence="2" type="ORF">C0029_09620</name>
</gene>
<dbReference type="SUPFAM" id="SSF51338">
    <property type="entry name" value="Composite domain of metallo-dependent hydrolases"/>
    <property type="match status" value="1"/>
</dbReference>